<evidence type="ECO:0000256" key="2">
    <source>
        <dbReference type="ARBA" id="ARBA00023125"/>
    </source>
</evidence>
<dbReference type="SMART" id="SM00866">
    <property type="entry name" value="UTRA"/>
    <property type="match status" value="1"/>
</dbReference>
<dbReference type="SUPFAM" id="SSF64288">
    <property type="entry name" value="Chorismate lyase-like"/>
    <property type="match status" value="1"/>
</dbReference>
<protein>
    <submittedName>
        <fullName evidence="5">Transcriptional regulator, GntR family</fullName>
    </submittedName>
</protein>
<name>A0A2K9ZCX7_RHILE</name>
<dbReference type="Pfam" id="PF07702">
    <property type="entry name" value="UTRA"/>
    <property type="match status" value="1"/>
</dbReference>
<dbReference type="GO" id="GO:0003677">
    <property type="term" value="F:DNA binding"/>
    <property type="evidence" value="ECO:0007669"/>
    <property type="project" value="UniProtKB-KW"/>
</dbReference>
<geneLocation type="plasmid" evidence="6">
    <name>prln1</name>
</geneLocation>
<keyword evidence="5" id="KW-0614">Plasmid</keyword>
<evidence type="ECO:0000259" key="4">
    <source>
        <dbReference type="PROSITE" id="PS50949"/>
    </source>
</evidence>
<organism evidence="5 6">
    <name type="scientific">Rhizobium leguminosarum</name>
    <dbReference type="NCBI Taxonomy" id="384"/>
    <lineage>
        <taxon>Bacteria</taxon>
        <taxon>Pseudomonadati</taxon>
        <taxon>Pseudomonadota</taxon>
        <taxon>Alphaproteobacteria</taxon>
        <taxon>Hyphomicrobiales</taxon>
        <taxon>Rhizobiaceae</taxon>
        <taxon>Rhizobium/Agrobacterium group</taxon>
        <taxon>Rhizobium</taxon>
    </lineage>
</organism>
<dbReference type="Gene3D" id="1.10.10.10">
    <property type="entry name" value="Winged helix-like DNA-binding domain superfamily/Winged helix DNA-binding domain"/>
    <property type="match status" value="1"/>
</dbReference>
<dbReference type="InterPro" id="IPR036390">
    <property type="entry name" value="WH_DNA-bd_sf"/>
</dbReference>
<dbReference type="AlphaFoldDB" id="A0A2K9ZCX7"/>
<dbReference type="InterPro" id="IPR036388">
    <property type="entry name" value="WH-like_DNA-bd_sf"/>
</dbReference>
<keyword evidence="1" id="KW-0805">Transcription regulation</keyword>
<reference evidence="5 6" key="1">
    <citation type="submission" date="2017-11" db="EMBL/GenBank/DDBJ databases">
        <title>Complete genome of Rhizobium leguminosarum Norway, an ineffective micro-symbiont.</title>
        <authorList>
            <person name="Hoffrichter A."/>
            <person name="Liang J."/>
            <person name="Brachmann A."/>
            <person name="Marin M."/>
        </authorList>
    </citation>
    <scope>NUCLEOTIDE SEQUENCE [LARGE SCALE GENOMIC DNA]</scope>
    <source>
        <strain evidence="5 6">Norway</strain>
        <plasmid evidence="6">Plasmid prln1</plasmid>
    </source>
</reference>
<dbReference type="RefSeq" id="WP_105008779.1">
    <property type="nucleotide sequence ID" value="NZ_CP025013.1"/>
</dbReference>
<sequence>MSLIRNNPVAMYQQIADRLRAEITEGAYEPSGRLPSESQIMARFTVSRVTVRLALQQLDRDGLIERRKGKGTFVAGKQVRHQIDTLRSFHESLKIQGFDATMRIVELTAIETPSAFIPLFGTTCALLERLHVVNDEPIALGRSFLPAFMSELEREIAEQQPTYALLKDKAGADIVSAEIAIGARAVSPRITSLIGAAEHAVLLVLERSSYFETGACAEKSEFFIRPERYQFVLGSRMPDR</sequence>
<dbReference type="FunFam" id="1.10.10.10:FF:000079">
    <property type="entry name" value="GntR family transcriptional regulator"/>
    <property type="match status" value="1"/>
</dbReference>
<dbReference type="SUPFAM" id="SSF46785">
    <property type="entry name" value="Winged helix' DNA-binding domain"/>
    <property type="match status" value="1"/>
</dbReference>
<dbReference type="Pfam" id="PF00392">
    <property type="entry name" value="GntR"/>
    <property type="match status" value="1"/>
</dbReference>
<dbReference type="Proteomes" id="UP000238523">
    <property type="component" value="Plasmid pRLN1"/>
</dbReference>
<evidence type="ECO:0000256" key="3">
    <source>
        <dbReference type="ARBA" id="ARBA00023163"/>
    </source>
</evidence>
<dbReference type="PANTHER" id="PTHR44846:SF1">
    <property type="entry name" value="MANNOSYL-D-GLYCERATE TRANSPORT_METABOLISM SYSTEM REPRESSOR MNGR-RELATED"/>
    <property type="match status" value="1"/>
</dbReference>
<feature type="domain" description="HTH gntR-type" evidence="4">
    <location>
        <begin position="9"/>
        <end position="77"/>
    </location>
</feature>
<dbReference type="GO" id="GO:0003700">
    <property type="term" value="F:DNA-binding transcription factor activity"/>
    <property type="evidence" value="ECO:0007669"/>
    <property type="project" value="InterPro"/>
</dbReference>
<evidence type="ECO:0000313" key="5">
    <source>
        <dbReference type="EMBL" id="AUW46096.1"/>
    </source>
</evidence>
<dbReference type="PANTHER" id="PTHR44846">
    <property type="entry name" value="MANNOSYL-D-GLYCERATE TRANSPORT/METABOLISM SYSTEM REPRESSOR MNGR-RELATED"/>
    <property type="match status" value="1"/>
</dbReference>
<dbReference type="InterPro" id="IPR011663">
    <property type="entry name" value="UTRA"/>
</dbReference>
<dbReference type="CDD" id="cd07377">
    <property type="entry name" value="WHTH_GntR"/>
    <property type="match status" value="1"/>
</dbReference>
<dbReference type="Gene3D" id="3.40.1410.10">
    <property type="entry name" value="Chorismate lyase-like"/>
    <property type="match status" value="1"/>
</dbReference>
<dbReference type="SMART" id="SM00345">
    <property type="entry name" value="HTH_GNTR"/>
    <property type="match status" value="1"/>
</dbReference>
<dbReference type="GO" id="GO:0045892">
    <property type="term" value="P:negative regulation of DNA-templated transcription"/>
    <property type="evidence" value="ECO:0007669"/>
    <property type="project" value="TreeGrafter"/>
</dbReference>
<dbReference type="InterPro" id="IPR000524">
    <property type="entry name" value="Tscrpt_reg_HTH_GntR"/>
</dbReference>
<accession>A0A2K9ZCX7</accession>
<dbReference type="PRINTS" id="PR00035">
    <property type="entry name" value="HTHGNTR"/>
</dbReference>
<dbReference type="EMBL" id="CP025013">
    <property type="protein sequence ID" value="AUW46096.1"/>
    <property type="molecule type" value="Genomic_DNA"/>
</dbReference>
<dbReference type="InterPro" id="IPR028978">
    <property type="entry name" value="Chorismate_lyase_/UTRA_dom_sf"/>
</dbReference>
<evidence type="ECO:0000256" key="1">
    <source>
        <dbReference type="ARBA" id="ARBA00023015"/>
    </source>
</evidence>
<keyword evidence="2" id="KW-0238">DNA-binding</keyword>
<gene>
    <name evidence="5" type="ORF">CUJ84_pRLN1000639</name>
</gene>
<keyword evidence="3" id="KW-0804">Transcription</keyword>
<dbReference type="InterPro" id="IPR050679">
    <property type="entry name" value="Bact_HTH_transcr_reg"/>
</dbReference>
<evidence type="ECO:0000313" key="6">
    <source>
        <dbReference type="Proteomes" id="UP000238523"/>
    </source>
</evidence>
<dbReference type="PROSITE" id="PS50949">
    <property type="entry name" value="HTH_GNTR"/>
    <property type="match status" value="1"/>
</dbReference>
<proteinExistence type="predicted"/>